<gene>
    <name evidence="1" type="ORF">CPAR01_03116</name>
</gene>
<organism evidence="1 2">
    <name type="scientific">Colletotrichum paranaense</name>
    <dbReference type="NCBI Taxonomy" id="1914294"/>
    <lineage>
        <taxon>Eukaryota</taxon>
        <taxon>Fungi</taxon>
        <taxon>Dikarya</taxon>
        <taxon>Ascomycota</taxon>
        <taxon>Pezizomycotina</taxon>
        <taxon>Sordariomycetes</taxon>
        <taxon>Hypocreomycetidae</taxon>
        <taxon>Glomerellales</taxon>
        <taxon>Glomerellaceae</taxon>
        <taxon>Colletotrichum</taxon>
        <taxon>Colletotrichum acutatum species complex</taxon>
    </lineage>
</organism>
<dbReference type="RefSeq" id="XP_060354731.1">
    <property type="nucleotide sequence ID" value="XM_060487403.1"/>
</dbReference>
<comment type="caution">
    <text evidence="1">The sequence shown here is derived from an EMBL/GenBank/DDBJ whole genome shotgun (WGS) entry which is preliminary data.</text>
</comment>
<name>A0ABQ9T1F9_9PEZI</name>
<protein>
    <submittedName>
        <fullName evidence="1">Uncharacterized protein</fullName>
    </submittedName>
</protein>
<dbReference type="GeneID" id="85371302"/>
<dbReference type="Proteomes" id="UP001241169">
    <property type="component" value="Unassembled WGS sequence"/>
</dbReference>
<proteinExistence type="predicted"/>
<sequence>MVQVQPVQFTVVATAAGSSSVTTIVDGQHLFARGWCMRPSTCALSLEAGDSPVAPTVGQVRRRDSNFSRIEVEVEAEVARRTSPDIFRLCSCGAAQFPYGYACVWDILRLPRGIPGCCVAGLGIWGEAN</sequence>
<accession>A0ABQ9T1F9</accession>
<evidence type="ECO:0000313" key="1">
    <source>
        <dbReference type="EMBL" id="KAK1545614.1"/>
    </source>
</evidence>
<keyword evidence="2" id="KW-1185">Reference proteome</keyword>
<dbReference type="EMBL" id="MOPA01000002">
    <property type="protein sequence ID" value="KAK1545614.1"/>
    <property type="molecule type" value="Genomic_DNA"/>
</dbReference>
<reference evidence="1 2" key="1">
    <citation type="submission" date="2016-10" db="EMBL/GenBank/DDBJ databases">
        <title>The genome sequence of Colletotrichum fioriniae PJ7.</title>
        <authorList>
            <person name="Baroncelli R."/>
        </authorList>
    </citation>
    <scope>NUCLEOTIDE SEQUENCE [LARGE SCALE GENOMIC DNA]</scope>
    <source>
        <strain evidence="1 2">IMI 384185</strain>
    </source>
</reference>
<evidence type="ECO:0000313" key="2">
    <source>
        <dbReference type="Proteomes" id="UP001241169"/>
    </source>
</evidence>